<protein>
    <recommendedName>
        <fullName evidence="3">Secreted protein</fullName>
    </recommendedName>
</protein>
<gene>
    <name evidence="1" type="ORF">XENORESO_015386</name>
</gene>
<keyword evidence="2" id="KW-1185">Reference proteome</keyword>
<sequence>MYQLSLTLTLLVQGFPLLTPGSYRRTPGPQDPSHLPPRKIFWIISSTVGNLKAPYFALHCAICSPSNAQVKILLIVLASSSAATMTLQSISLVKNPIRIKISRYNHLFILINLLNSFQSL</sequence>
<evidence type="ECO:0000313" key="2">
    <source>
        <dbReference type="Proteomes" id="UP001444071"/>
    </source>
</evidence>
<reference evidence="1 2" key="1">
    <citation type="submission" date="2021-06" db="EMBL/GenBank/DDBJ databases">
        <authorList>
            <person name="Palmer J.M."/>
        </authorList>
    </citation>
    <scope>NUCLEOTIDE SEQUENCE [LARGE SCALE GENOMIC DNA]</scope>
    <source>
        <strain evidence="1 2">XR_2019</strain>
        <tissue evidence="1">Muscle</tissue>
    </source>
</reference>
<proteinExistence type="predicted"/>
<name>A0ABV0WL23_9TELE</name>
<evidence type="ECO:0000313" key="1">
    <source>
        <dbReference type="EMBL" id="MEQ2270106.1"/>
    </source>
</evidence>
<dbReference type="Proteomes" id="UP001444071">
    <property type="component" value="Unassembled WGS sequence"/>
</dbReference>
<dbReference type="EMBL" id="JAHRIM010055007">
    <property type="protein sequence ID" value="MEQ2270106.1"/>
    <property type="molecule type" value="Genomic_DNA"/>
</dbReference>
<comment type="caution">
    <text evidence="1">The sequence shown here is derived from an EMBL/GenBank/DDBJ whole genome shotgun (WGS) entry which is preliminary data.</text>
</comment>
<evidence type="ECO:0008006" key="3">
    <source>
        <dbReference type="Google" id="ProtNLM"/>
    </source>
</evidence>
<organism evidence="1 2">
    <name type="scientific">Xenotaenia resolanae</name>
    <dbReference type="NCBI Taxonomy" id="208358"/>
    <lineage>
        <taxon>Eukaryota</taxon>
        <taxon>Metazoa</taxon>
        <taxon>Chordata</taxon>
        <taxon>Craniata</taxon>
        <taxon>Vertebrata</taxon>
        <taxon>Euteleostomi</taxon>
        <taxon>Actinopterygii</taxon>
        <taxon>Neopterygii</taxon>
        <taxon>Teleostei</taxon>
        <taxon>Neoteleostei</taxon>
        <taxon>Acanthomorphata</taxon>
        <taxon>Ovalentaria</taxon>
        <taxon>Atherinomorphae</taxon>
        <taxon>Cyprinodontiformes</taxon>
        <taxon>Goodeidae</taxon>
        <taxon>Xenotaenia</taxon>
    </lineage>
</organism>
<accession>A0ABV0WL23</accession>